<keyword evidence="12" id="KW-0449">Lipoprotein</keyword>
<dbReference type="PANTHER" id="PTHR30040">
    <property type="entry name" value="THIAMINE BIOSYNTHESIS LIPOPROTEIN APBE"/>
    <property type="match status" value="1"/>
</dbReference>
<evidence type="ECO:0000256" key="1">
    <source>
        <dbReference type="ARBA" id="ARBA00011955"/>
    </source>
</evidence>
<dbReference type="Gene3D" id="3.10.520.10">
    <property type="entry name" value="ApbE-like domains"/>
    <property type="match status" value="1"/>
</dbReference>
<evidence type="ECO:0000313" key="12">
    <source>
        <dbReference type="EMBL" id="SEA36089.1"/>
    </source>
</evidence>
<dbReference type="RefSeq" id="WP_010261238.1">
    <property type="nucleotide sequence ID" value="NZ_CAEG01000010.1"/>
</dbReference>
<reference evidence="12 13" key="1">
    <citation type="submission" date="2016-10" db="EMBL/GenBank/DDBJ databases">
        <authorList>
            <person name="de Groot N.N."/>
        </authorList>
    </citation>
    <scope>NUCLEOTIDE SEQUENCE [LARGE SCALE GENOMIC DNA]</scope>
    <source>
        <strain evidence="12 13">DSM 25383</strain>
    </source>
</reference>
<dbReference type="EMBL" id="FNRI01000003">
    <property type="protein sequence ID" value="SEA36089.1"/>
    <property type="molecule type" value="Genomic_DNA"/>
</dbReference>
<evidence type="ECO:0000313" key="13">
    <source>
        <dbReference type="Proteomes" id="UP000183253"/>
    </source>
</evidence>
<dbReference type="GO" id="GO:0016740">
    <property type="term" value="F:transferase activity"/>
    <property type="evidence" value="ECO:0007669"/>
    <property type="project" value="UniProtKB-UniRule"/>
</dbReference>
<evidence type="ECO:0000256" key="8">
    <source>
        <dbReference type="ARBA" id="ARBA00031306"/>
    </source>
</evidence>
<dbReference type="SUPFAM" id="SSF143631">
    <property type="entry name" value="ApbE-like"/>
    <property type="match status" value="1"/>
</dbReference>
<comment type="cofactor">
    <cofactor evidence="11">
        <name>Mg(2+)</name>
        <dbReference type="ChEBI" id="CHEBI:18420"/>
    </cofactor>
    <cofactor evidence="11">
        <name>Mn(2+)</name>
        <dbReference type="ChEBI" id="CHEBI:29035"/>
    </cofactor>
    <text evidence="11">Magnesium. Can also use manganese.</text>
</comment>
<keyword evidence="13" id="KW-1185">Reference proteome</keyword>
<keyword evidence="5 10" id="KW-0479">Metal-binding</keyword>
<evidence type="ECO:0000256" key="5">
    <source>
        <dbReference type="ARBA" id="ARBA00022723"/>
    </source>
</evidence>
<keyword evidence="3 10" id="KW-0285">Flavoprotein</keyword>
<feature type="binding site" evidence="11">
    <location>
        <position position="289"/>
    </location>
    <ligand>
        <name>Mg(2+)</name>
        <dbReference type="ChEBI" id="CHEBI:18420"/>
    </ligand>
</feature>
<dbReference type="STRING" id="1033731.SAMN05444145_10336"/>
<feature type="binding site" evidence="11">
    <location>
        <position position="285"/>
    </location>
    <ligand>
        <name>Mg(2+)</name>
        <dbReference type="ChEBI" id="CHEBI:18420"/>
    </ligand>
</feature>
<dbReference type="EC" id="2.7.1.180" evidence="1 10"/>
<evidence type="ECO:0000256" key="6">
    <source>
        <dbReference type="ARBA" id="ARBA00022827"/>
    </source>
</evidence>
<dbReference type="OrthoDB" id="9778595at2"/>
<dbReference type="InterPro" id="IPR003374">
    <property type="entry name" value="ApbE-like_sf"/>
</dbReference>
<evidence type="ECO:0000256" key="2">
    <source>
        <dbReference type="ARBA" id="ARBA00016337"/>
    </source>
</evidence>
<evidence type="ECO:0000256" key="9">
    <source>
        <dbReference type="ARBA" id="ARBA00048540"/>
    </source>
</evidence>
<organism evidence="12 13">
    <name type="scientific">Alistipes timonensis JC136</name>
    <dbReference type="NCBI Taxonomy" id="1033731"/>
    <lineage>
        <taxon>Bacteria</taxon>
        <taxon>Pseudomonadati</taxon>
        <taxon>Bacteroidota</taxon>
        <taxon>Bacteroidia</taxon>
        <taxon>Bacteroidales</taxon>
        <taxon>Rikenellaceae</taxon>
        <taxon>Alistipes</taxon>
    </lineage>
</organism>
<accession>A0A1H4AJF4</accession>
<protein>
    <recommendedName>
        <fullName evidence="2 10">FAD:protein FMN transferase</fullName>
        <ecNumber evidence="1 10">2.7.1.180</ecNumber>
    </recommendedName>
    <alternativeName>
        <fullName evidence="8 10">Flavin transferase</fullName>
    </alternativeName>
</protein>
<keyword evidence="6 10" id="KW-0274">FAD</keyword>
<keyword evidence="4 10" id="KW-0808">Transferase</keyword>
<feature type="binding site" evidence="11">
    <location>
        <position position="166"/>
    </location>
    <ligand>
        <name>Mg(2+)</name>
        <dbReference type="ChEBI" id="CHEBI:18420"/>
    </ligand>
</feature>
<evidence type="ECO:0000256" key="10">
    <source>
        <dbReference type="PIRNR" id="PIRNR006268"/>
    </source>
</evidence>
<sequence length="336" mass="36328">MLKKGICGALAALVTVAFWGCGGRPAYVSVDGVMLGTTLHVVADVRGVSPQELYAAAMELDREAKASMSIYDSTSLLSRLNRSETDSVDRHIAFNLHLADSIGALSDGRYDVTVKPLVEAWGFAGKERVERPNVDSILEFVGREKVRVENGRLVKDDPRVQLDFNSIAKGYTVDLLAALVEKYGAENYIVDIGGEVRCRGVNRRGDAWRIGIETPFDGNMSNGEYLQKRVRLHDGGLATSGNYRRFYLDGEGNKVAHTIDPRTGRSAVSRLLSVTVAASTCAEADALGTMFLAMGADDALAAAAAMPGMKVYFILAGDGDEYEEYVSPAMEALIMQ</sequence>
<proteinExistence type="inferred from homology"/>
<dbReference type="GO" id="GO:0046872">
    <property type="term" value="F:metal ion binding"/>
    <property type="evidence" value="ECO:0007669"/>
    <property type="project" value="UniProtKB-UniRule"/>
</dbReference>
<evidence type="ECO:0000256" key="11">
    <source>
        <dbReference type="PIRSR" id="PIRSR006268-2"/>
    </source>
</evidence>
<comment type="similarity">
    <text evidence="10">Belongs to the ApbE family.</text>
</comment>
<gene>
    <name evidence="12" type="ORF">SAMN05444145_10336</name>
</gene>
<evidence type="ECO:0000256" key="3">
    <source>
        <dbReference type="ARBA" id="ARBA00022630"/>
    </source>
</evidence>
<dbReference type="Pfam" id="PF02424">
    <property type="entry name" value="ApbE"/>
    <property type="match status" value="1"/>
</dbReference>
<evidence type="ECO:0000256" key="4">
    <source>
        <dbReference type="ARBA" id="ARBA00022679"/>
    </source>
</evidence>
<name>A0A1H4AJF4_9BACT</name>
<evidence type="ECO:0000256" key="7">
    <source>
        <dbReference type="ARBA" id="ARBA00022842"/>
    </source>
</evidence>
<dbReference type="AlphaFoldDB" id="A0A1H4AJF4"/>
<comment type="catalytic activity">
    <reaction evidence="9 10">
        <text>L-threonyl-[protein] + FAD = FMN-L-threonyl-[protein] + AMP + H(+)</text>
        <dbReference type="Rhea" id="RHEA:36847"/>
        <dbReference type="Rhea" id="RHEA-COMP:11060"/>
        <dbReference type="Rhea" id="RHEA-COMP:11061"/>
        <dbReference type="ChEBI" id="CHEBI:15378"/>
        <dbReference type="ChEBI" id="CHEBI:30013"/>
        <dbReference type="ChEBI" id="CHEBI:57692"/>
        <dbReference type="ChEBI" id="CHEBI:74257"/>
        <dbReference type="ChEBI" id="CHEBI:456215"/>
        <dbReference type="EC" id="2.7.1.180"/>
    </reaction>
</comment>
<dbReference type="PANTHER" id="PTHR30040:SF2">
    <property type="entry name" value="FAD:PROTEIN FMN TRANSFERASE"/>
    <property type="match status" value="1"/>
</dbReference>
<dbReference type="PIRSF" id="PIRSF006268">
    <property type="entry name" value="ApbE"/>
    <property type="match status" value="1"/>
</dbReference>
<dbReference type="Proteomes" id="UP000183253">
    <property type="component" value="Unassembled WGS sequence"/>
</dbReference>
<dbReference type="InterPro" id="IPR024932">
    <property type="entry name" value="ApbE"/>
</dbReference>
<keyword evidence="7 10" id="KW-0460">Magnesium</keyword>